<dbReference type="AlphaFoldDB" id="A0A495SM04"/>
<gene>
    <name evidence="1" type="ORF">BCF58_0288</name>
</gene>
<comment type="caution">
    <text evidence="1">The sequence shown here is derived from an EMBL/GenBank/DDBJ whole genome shotgun (WGS) entry which is preliminary data.</text>
</comment>
<organism evidence="1 2">
    <name type="scientific">Chryseobacterium defluvii</name>
    <dbReference type="NCBI Taxonomy" id="160396"/>
    <lineage>
        <taxon>Bacteria</taxon>
        <taxon>Pseudomonadati</taxon>
        <taxon>Bacteroidota</taxon>
        <taxon>Flavobacteriia</taxon>
        <taxon>Flavobacteriales</taxon>
        <taxon>Weeksellaceae</taxon>
        <taxon>Chryseobacterium group</taxon>
        <taxon>Chryseobacterium</taxon>
    </lineage>
</organism>
<dbReference type="RefSeq" id="WP_121460021.1">
    <property type="nucleotide sequence ID" value="NZ_RBXB01000001.1"/>
</dbReference>
<name>A0A495SM04_9FLAO</name>
<keyword evidence="2" id="KW-1185">Reference proteome</keyword>
<evidence type="ECO:0000313" key="1">
    <source>
        <dbReference type="EMBL" id="RKT01077.1"/>
    </source>
</evidence>
<evidence type="ECO:0000313" key="2">
    <source>
        <dbReference type="Proteomes" id="UP000272428"/>
    </source>
</evidence>
<reference evidence="1 2" key="1">
    <citation type="submission" date="2018-10" db="EMBL/GenBank/DDBJ databases">
        <title>Genomic Encyclopedia of Archaeal and Bacterial Type Strains, Phase II (KMG-II): from individual species to whole genera.</title>
        <authorList>
            <person name="Goeker M."/>
        </authorList>
    </citation>
    <scope>NUCLEOTIDE SEQUENCE [LARGE SCALE GENOMIC DNA]</scope>
    <source>
        <strain evidence="1 2">DSM 14219</strain>
    </source>
</reference>
<sequence length="122" mass="14312">MAYISTEQVKEFRNRIKEVFPAKLGWKISLFREHYTGVYVKILEAPIKLTEKNYEQINEYYIDFNKNLSSGIVFNMIKEICNKGNHNNSDSMTDYFDVGWYFSLSVGSWDKAFKLSEKNIAA</sequence>
<proteinExistence type="predicted"/>
<evidence type="ECO:0008006" key="3">
    <source>
        <dbReference type="Google" id="ProtNLM"/>
    </source>
</evidence>
<protein>
    <recommendedName>
        <fullName evidence="3">Large polyvalent protein associated domain-containing protein</fullName>
    </recommendedName>
</protein>
<accession>A0A495SM04</accession>
<dbReference type="OrthoDB" id="1435214at2"/>
<dbReference type="EMBL" id="RBXB01000001">
    <property type="protein sequence ID" value="RKT01077.1"/>
    <property type="molecule type" value="Genomic_DNA"/>
</dbReference>
<dbReference type="Proteomes" id="UP000272428">
    <property type="component" value="Unassembled WGS sequence"/>
</dbReference>